<dbReference type="PANTHER" id="PTHR19303">
    <property type="entry name" value="TRANSPOSON"/>
    <property type="match status" value="1"/>
</dbReference>
<dbReference type="PANTHER" id="PTHR19303:SF73">
    <property type="entry name" value="PROTEIN PDC2"/>
    <property type="match status" value="1"/>
</dbReference>
<evidence type="ECO:0000313" key="3">
    <source>
        <dbReference type="Proteomes" id="UP001159363"/>
    </source>
</evidence>
<gene>
    <name evidence="2" type="ORF">PR048_033358</name>
</gene>
<reference evidence="2 3" key="1">
    <citation type="submission" date="2023-02" db="EMBL/GenBank/DDBJ databases">
        <title>LHISI_Scaffold_Assembly.</title>
        <authorList>
            <person name="Stuart O.P."/>
            <person name="Cleave R."/>
            <person name="Magrath M.J.L."/>
            <person name="Mikheyev A.S."/>
        </authorList>
    </citation>
    <scope>NUCLEOTIDE SEQUENCE [LARGE SCALE GENOMIC DNA]</scope>
    <source>
        <strain evidence="2">Daus_M_001</strain>
        <tissue evidence="2">Leg muscle</tissue>
    </source>
</reference>
<dbReference type="Pfam" id="PF03184">
    <property type="entry name" value="DDE_1"/>
    <property type="match status" value="1"/>
</dbReference>
<name>A0ABQ9G027_9NEOP</name>
<evidence type="ECO:0000313" key="2">
    <source>
        <dbReference type="EMBL" id="KAJ8865836.1"/>
    </source>
</evidence>
<organism evidence="2 3">
    <name type="scientific">Dryococelus australis</name>
    <dbReference type="NCBI Taxonomy" id="614101"/>
    <lineage>
        <taxon>Eukaryota</taxon>
        <taxon>Metazoa</taxon>
        <taxon>Ecdysozoa</taxon>
        <taxon>Arthropoda</taxon>
        <taxon>Hexapoda</taxon>
        <taxon>Insecta</taxon>
        <taxon>Pterygota</taxon>
        <taxon>Neoptera</taxon>
        <taxon>Polyneoptera</taxon>
        <taxon>Phasmatodea</taxon>
        <taxon>Verophasmatodea</taxon>
        <taxon>Anareolatae</taxon>
        <taxon>Phasmatidae</taxon>
        <taxon>Eurycanthinae</taxon>
        <taxon>Dryococelus</taxon>
    </lineage>
</organism>
<keyword evidence="3" id="KW-1185">Reference proteome</keyword>
<dbReference type="InterPro" id="IPR004875">
    <property type="entry name" value="DDE_SF_endonuclease_dom"/>
</dbReference>
<feature type="domain" description="DDE-1" evidence="1">
    <location>
        <begin position="73"/>
        <end position="104"/>
    </location>
</feature>
<dbReference type="EMBL" id="JARBHB010000017">
    <property type="protein sequence ID" value="KAJ8865836.1"/>
    <property type="molecule type" value="Genomic_DNA"/>
</dbReference>
<accession>A0ABQ9G027</accession>
<proteinExistence type="predicted"/>
<dbReference type="Proteomes" id="UP001159363">
    <property type="component" value="Chromosome 16"/>
</dbReference>
<dbReference type="InterPro" id="IPR050863">
    <property type="entry name" value="CenT-Element_Derived"/>
</dbReference>
<comment type="caution">
    <text evidence="2">The sequence shown here is derived from an EMBL/GenBank/DDBJ whole genome shotgun (WGS) entry which is preliminary data.</text>
</comment>
<sequence>MSGKQASLLLMKKYEIIKEKDDQKTPKAEINVLSRYQPRDVYNASKLGMFYNLMPGHTLAVKGDVCKGMKRSKEHLTILMCCNMYGSDKMKPLVIGKLKNPGALGGTFFHATWMTPAVFEKNLPSSTIVPHIPSWCSCQRAPPACFSLWTRDNSAGEAEVLGNACAEVMEAIVTSWRAVQQKTIANCFRHAHFYEEAAILCVSRCCELRRPGRPTTCGRRAPTSLDSASRLTVTQPSDYDITVWGTLDYAHDVQGKQESSGEDEGEAEEPAQVLTTRDILKAGDVYAAVLKAAWCKRINVCEKITVP</sequence>
<evidence type="ECO:0000259" key="1">
    <source>
        <dbReference type="Pfam" id="PF03184"/>
    </source>
</evidence>
<protein>
    <recommendedName>
        <fullName evidence="1">DDE-1 domain-containing protein</fullName>
    </recommendedName>
</protein>